<feature type="transmembrane region" description="Helical" evidence="1">
    <location>
        <begin position="24"/>
        <end position="45"/>
    </location>
</feature>
<reference evidence="2 3" key="1">
    <citation type="submission" date="2020-09" db="EMBL/GenBank/DDBJ databases">
        <title>A novel species.</title>
        <authorList>
            <person name="Gao J."/>
        </authorList>
    </citation>
    <scope>NUCLEOTIDE SEQUENCE [LARGE SCALE GENOMIC DNA]</scope>
    <source>
        <strain evidence="2 3">CRXT-Y-14</strain>
    </source>
</reference>
<dbReference type="PANTHER" id="PTHR42305">
    <property type="entry name" value="MEMBRANE PROTEIN RV1733C-RELATED"/>
    <property type="match status" value="1"/>
</dbReference>
<dbReference type="KEGG" id="sxn:IAG42_31945"/>
<dbReference type="Proteomes" id="UP000516428">
    <property type="component" value="Chromosome"/>
</dbReference>
<gene>
    <name evidence="2" type="ORF">IAG42_31945</name>
</gene>
<evidence type="ECO:0000256" key="1">
    <source>
        <dbReference type="SAM" id="Phobius"/>
    </source>
</evidence>
<evidence type="ECO:0000313" key="3">
    <source>
        <dbReference type="Proteomes" id="UP000516428"/>
    </source>
</evidence>
<name>A0A7H1BGA9_9ACTN</name>
<organism evidence="2 3">
    <name type="scientific">Streptomyces xanthii</name>
    <dbReference type="NCBI Taxonomy" id="2768069"/>
    <lineage>
        <taxon>Bacteria</taxon>
        <taxon>Bacillati</taxon>
        <taxon>Actinomycetota</taxon>
        <taxon>Actinomycetes</taxon>
        <taxon>Kitasatosporales</taxon>
        <taxon>Streptomycetaceae</taxon>
        <taxon>Streptomyces</taxon>
    </lineage>
</organism>
<evidence type="ECO:0000313" key="2">
    <source>
        <dbReference type="EMBL" id="QNS07764.1"/>
    </source>
</evidence>
<protein>
    <submittedName>
        <fullName evidence="2">Uncharacterized protein</fullName>
    </submittedName>
</protein>
<dbReference type="PANTHER" id="PTHR42305:SF1">
    <property type="entry name" value="MEMBRANE PROTEIN RV1733C-RELATED"/>
    <property type="match status" value="1"/>
</dbReference>
<keyword evidence="1" id="KW-1133">Transmembrane helix</keyword>
<dbReference type="EMBL" id="CP061281">
    <property type="protein sequence ID" value="QNS07764.1"/>
    <property type="molecule type" value="Genomic_DNA"/>
</dbReference>
<accession>A0A7H1BGA9</accession>
<sequence length="201" mass="21838">MRAIVGLWRWRHNPLRRGTDLAEAWIALAALVLIVVAGPVVGVVAGSLSRDALYRSVDEQHSHRQEVVATVVKKVAQPPLDTDPETATARDAHSRVVATWTAPDGSAHRDRVVAALKSPQSGDTFPLWTDEQGHVVGRPLDKATATTHAVLAGFGAAVALTGLVEGTRRVVVWRMVRRRYARWDHAWDIAGPDWGRTGTGS</sequence>
<keyword evidence="1" id="KW-0472">Membrane</keyword>
<dbReference type="InterPro" id="IPR039708">
    <property type="entry name" value="MT1774/Rv1733c-like"/>
</dbReference>
<proteinExistence type="predicted"/>
<dbReference type="RefSeq" id="WP_188340426.1">
    <property type="nucleotide sequence ID" value="NZ_CP061281.1"/>
</dbReference>
<keyword evidence="3" id="KW-1185">Reference proteome</keyword>
<keyword evidence="1" id="KW-0812">Transmembrane</keyword>
<dbReference type="AlphaFoldDB" id="A0A7H1BGA9"/>